<dbReference type="InterPro" id="IPR036962">
    <property type="entry name" value="Glyco_hydro_3_N_sf"/>
</dbReference>
<dbReference type="Gene3D" id="3.40.50.1700">
    <property type="entry name" value="Glycoside hydrolase family 3 C-terminal domain"/>
    <property type="match status" value="1"/>
</dbReference>
<reference evidence="5 6" key="1">
    <citation type="submission" date="2018-05" db="EMBL/GenBank/DDBJ databases">
        <title>Genomic Encyclopedia of Archaeal and Bacterial Type Strains, Phase II (KMG-II): from individual species to whole genera.</title>
        <authorList>
            <person name="Goeker M."/>
        </authorList>
    </citation>
    <scope>NUCLEOTIDE SEQUENCE [LARGE SCALE GENOMIC DNA]</scope>
    <source>
        <strain evidence="5 6">DSM 23514</strain>
    </source>
</reference>
<reference evidence="4 7" key="2">
    <citation type="submission" date="2020-07" db="EMBL/GenBank/DDBJ databases">
        <title>The draft genome sequence of Maribacter polysiphoniae KCTC 22021.</title>
        <authorList>
            <person name="Mu L."/>
        </authorList>
    </citation>
    <scope>NUCLEOTIDE SEQUENCE [LARGE SCALE GENOMIC DNA]</scope>
    <source>
        <strain evidence="4 7">KCTC 22021</strain>
    </source>
</reference>
<dbReference type="GO" id="GO:0008422">
    <property type="term" value="F:beta-glucosidase activity"/>
    <property type="evidence" value="ECO:0007669"/>
    <property type="project" value="UniProtKB-ARBA"/>
</dbReference>
<dbReference type="OrthoDB" id="9805821at2"/>
<dbReference type="SUPFAM" id="SSF51445">
    <property type="entry name" value="(Trans)glycosidases"/>
    <property type="match status" value="1"/>
</dbReference>
<dbReference type="GO" id="GO:0009251">
    <property type="term" value="P:glucan catabolic process"/>
    <property type="evidence" value="ECO:0007669"/>
    <property type="project" value="TreeGrafter"/>
</dbReference>
<evidence type="ECO:0000256" key="2">
    <source>
        <dbReference type="ARBA" id="ARBA00022801"/>
    </source>
</evidence>
<dbReference type="Gene3D" id="2.60.40.10">
    <property type="entry name" value="Immunoglobulins"/>
    <property type="match status" value="1"/>
</dbReference>
<dbReference type="FunFam" id="2.60.40.10:FF:000495">
    <property type="entry name" value="Periplasmic beta-glucosidase"/>
    <property type="match status" value="1"/>
</dbReference>
<evidence type="ECO:0000313" key="7">
    <source>
        <dbReference type="Proteomes" id="UP000651837"/>
    </source>
</evidence>
<dbReference type="AlphaFoldDB" id="A0A316E7K3"/>
<comment type="caution">
    <text evidence="5">The sequence shown here is derived from an EMBL/GenBank/DDBJ whole genome shotgun (WGS) entry which is preliminary data.</text>
</comment>
<dbReference type="Proteomes" id="UP000245667">
    <property type="component" value="Unassembled WGS sequence"/>
</dbReference>
<dbReference type="Proteomes" id="UP000651837">
    <property type="component" value="Unassembled WGS sequence"/>
</dbReference>
<dbReference type="PROSITE" id="PS51257">
    <property type="entry name" value="PROKAR_LIPOPROTEIN"/>
    <property type="match status" value="1"/>
</dbReference>
<dbReference type="InterPro" id="IPR001764">
    <property type="entry name" value="Glyco_hydro_3_N"/>
</dbReference>
<dbReference type="InterPro" id="IPR013783">
    <property type="entry name" value="Ig-like_fold"/>
</dbReference>
<dbReference type="Pfam" id="PF01915">
    <property type="entry name" value="Glyco_hydro_3_C"/>
    <property type="match status" value="1"/>
</dbReference>
<organism evidence="5 6">
    <name type="scientific">Maribacter polysiphoniae</name>
    <dbReference type="NCBI Taxonomy" id="429344"/>
    <lineage>
        <taxon>Bacteria</taxon>
        <taxon>Pseudomonadati</taxon>
        <taxon>Bacteroidota</taxon>
        <taxon>Flavobacteriia</taxon>
        <taxon>Flavobacteriales</taxon>
        <taxon>Flavobacteriaceae</taxon>
        <taxon>Maribacter</taxon>
    </lineage>
</organism>
<evidence type="ECO:0000313" key="6">
    <source>
        <dbReference type="Proteomes" id="UP000245667"/>
    </source>
</evidence>
<keyword evidence="7" id="KW-1185">Reference proteome</keyword>
<dbReference type="SUPFAM" id="SSF52279">
    <property type="entry name" value="Beta-D-glucan exohydrolase, C-terminal domain"/>
    <property type="match status" value="1"/>
</dbReference>
<dbReference type="SMART" id="SM01217">
    <property type="entry name" value="Fn3_like"/>
    <property type="match status" value="1"/>
</dbReference>
<comment type="similarity">
    <text evidence="1">Belongs to the glycosyl hydrolase 3 family.</text>
</comment>
<dbReference type="Pfam" id="PF14310">
    <property type="entry name" value="Fn3-like"/>
    <property type="match status" value="1"/>
</dbReference>
<dbReference type="InterPro" id="IPR017853">
    <property type="entry name" value="GH"/>
</dbReference>
<dbReference type="Pfam" id="PF00933">
    <property type="entry name" value="Glyco_hydro_3"/>
    <property type="match status" value="1"/>
</dbReference>
<dbReference type="EMBL" id="JACWLN010000002">
    <property type="protein sequence ID" value="MBD1260053.1"/>
    <property type="molecule type" value="Genomic_DNA"/>
</dbReference>
<dbReference type="FunFam" id="3.40.50.1700:FF:000009">
    <property type="entry name" value="Periplasmic beta-glucosidase"/>
    <property type="match status" value="1"/>
</dbReference>
<dbReference type="PANTHER" id="PTHR30620">
    <property type="entry name" value="PERIPLASMIC BETA-GLUCOSIDASE-RELATED"/>
    <property type="match status" value="1"/>
</dbReference>
<keyword evidence="2 4" id="KW-0378">Hydrolase</keyword>
<evidence type="ECO:0000256" key="1">
    <source>
        <dbReference type="ARBA" id="ARBA00005336"/>
    </source>
</evidence>
<evidence type="ECO:0000259" key="3">
    <source>
        <dbReference type="SMART" id="SM01217"/>
    </source>
</evidence>
<dbReference type="Gene3D" id="3.20.20.300">
    <property type="entry name" value="Glycoside hydrolase, family 3, N-terminal domain"/>
    <property type="match status" value="1"/>
</dbReference>
<gene>
    <name evidence="4" type="ORF">HZY62_05605</name>
    <name evidence="5" type="ORF">LX92_00253</name>
</gene>
<proteinExistence type="inferred from homology"/>
<dbReference type="InterPro" id="IPR026891">
    <property type="entry name" value="Fn3-like"/>
</dbReference>
<feature type="domain" description="Fibronectin type III-like" evidence="3">
    <location>
        <begin position="713"/>
        <end position="782"/>
    </location>
</feature>
<evidence type="ECO:0000313" key="4">
    <source>
        <dbReference type="EMBL" id="MBD1260053.1"/>
    </source>
</evidence>
<name>A0A316E7K3_9FLAO</name>
<dbReference type="PRINTS" id="PR00133">
    <property type="entry name" value="GLHYDRLASE3"/>
</dbReference>
<dbReference type="EMBL" id="QGGQ01000001">
    <property type="protein sequence ID" value="PWK25512.1"/>
    <property type="molecule type" value="Genomic_DNA"/>
</dbReference>
<accession>A0A316E7K3</accession>
<sequence>MPAALRMPIRFIRSIFPTVLCLGLITACFSQEPIQNAPYKDNALSVDLRVKDLLGRMTLEEKISQMQMLSLSSLGFDKNEKVSPSSLDSLFHGQSIGCLESPFIGVDQIAKLSEAADNYLRNKTRLGIPAIQIAECLHGQLAFGATIFPQAIAQGSTWNTELIQRMSTQIAYEASLSGVDQALSPLFDLARDPRYGRVEECYGEDPYHVAEMGKAFVIGMQGDPEITKNRIPDHKLMCTAKHFVAYSTPIAGINLAPNNVGPRDLRDLHLYPFKKVIQEANIYSVMPAYNEVNGIPMHSNEYLMKDILRKELGFKGYVFSDYEAVWMLEHFHKVTHDKTETAIEAIKAGIDLEAPKPYAFSELADLVKTGKIDSTLIDQAVSNILTAKFKAGLFDKPYTAPQKVSDLVHTQEAKNLAREVAEESIILLKNQNQLLPLDVTQVNSIAVIGPNADQVQYGDYSATKDNASGVTILEGIKNYVNNTINVNYAQGCTITGLDNSNIPAAVKAAEQSDVVVLVIGGTSMTLSGIGWGKEIPGDFATSGEGFDRTTLTPPGIQPELIKAIHETGKPIVLVMVHGRAYSIAWEKENIPAIIEAWYPGEEGGNAIANVLFGEVNPSGKLPVSVPKSVGHVPTFYNTKPSGKGFYHQRGTKEKPGRDYVFSSPDPLFPFGHGLSYTQFEYSNLKVANTTLDKNEFIQVSMDIKNTGKMTGKEVVQVYINDKISSVTTPIQVLKEFKKVNIRPSDTISIDFSIPITELGLWDKNMVYKIEPGEFEIMVGSSSEDIRLKKTILIN</sequence>
<dbReference type="RefSeq" id="WP_109648456.1">
    <property type="nucleotide sequence ID" value="NZ_JACWLN010000002.1"/>
</dbReference>
<dbReference type="PANTHER" id="PTHR30620:SF123">
    <property type="entry name" value="BETA-XYLOSIDASE"/>
    <property type="match status" value="1"/>
</dbReference>
<dbReference type="InterPro" id="IPR036881">
    <property type="entry name" value="Glyco_hydro_3_C_sf"/>
</dbReference>
<dbReference type="InterPro" id="IPR051915">
    <property type="entry name" value="Cellulose_Degrad_GH3"/>
</dbReference>
<evidence type="ECO:0000313" key="5">
    <source>
        <dbReference type="EMBL" id="PWK25512.1"/>
    </source>
</evidence>
<dbReference type="InterPro" id="IPR002772">
    <property type="entry name" value="Glyco_hydro_3_C"/>
</dbReference>
<protein>
    <submittedName>
        <fullName evidence="5">Beta-glucosidase</fullName>
    </submittedName>
    <submittedName>
        <fullName evidence="4">Glycoside hydrolase family 3 C-terminal domain-containing protein</fullName>
    </submittedName>
</protein>